<evidence type="ECO:0000313" key="12">
    <source>
        <dbReference type="Proteomes" id="UP000694920"/>
    </source>
</evidence>
<sequence length="828" mass="94763">MDTRLSSHDVQCRQFDPVVGPFSMNNEHKNDALSVYSVGSETNLVPIKSRDTYFKRRKKPIGLLTSFLALLVAILLLVVILLSVLLLTYVLDMKSKRNLDQCHTENCVRIAASLKESMDTSIDPCDDFYTYVCGRWPLEHPTPESSVTNSWFSERSIRVSRTIRDLLKKNTTTKIPWAVEQAKILYESCNDVDSMNSLGLSPLFDLLEDLGLPRIPAAFSGGTGNFLVQMARVKKKLGRDIFFGLEIYLDPRNKSRNVIILDTPDTSSPLPSDKELDKRLQMVKQSMRKVEEVPEGAEEGLSSPEKIYMYEVMKDVISNGTSKSCSVNTMKNISDEELRQTVDNIYKLSEIVYYLVHSDDNETSSDEDLKDEDYMLVDDLQKMTDEYVQITNSTLTPRQIWRPYVEELFKGDSQLDLTSKDRVLIGNLDYLKKLAVLLAAADEVVLETVIWWVVVDTVVPHSSENLRKIWLTHLSLLIDVEITDSRSLHCARAVNQLMGMAVSWLFVDPDFHKEKGPKVREMVEDIRESFASLVISTDWMDRSTKIATLEKNKKMASVIGYPNWLFEEGEIDEYYEGIDFLKDAFLKNMLQIVNLRSQYELESLHDENFANETYWATDPTDVNAFHTFQANQITVPAGILQFPFYDLGLEALNYGAIGTVLGHELTHGFDNSGRQYDGDGNLRQWWSNMTIFEYTERAECFVEQYGSYYEKEVDDYVDGELTLGENIADNGGLTEAVLAYRRWVTKHGQESLLPGFTHLTHEQLLFLGFAHLWCETYTPASLKWMLLDSHCPGHVRLKEVLKNSHEFSKAWNCPKGSNMNPEKKCHLW</sequence>
<feature type="domain" description="Peptidase M13 C-terminal" evidence="10">
    <location>
        <begin position="623"/>
        <end position="827"/>
    </location>
</feature>
<keyword evidence="5" id="KW-0479">Metal-binding</keyword>
<comment type="cofactor">
    <cofactor evidence="1">
        <name>Zn(2+)</name>
        <dbReference type="ChEBI" id="CHEBI:29105"/>
    </cofactor>
</comment>
<dbReference type="InterPro" id="IPR008753">
    <property type="entry name" value="Peptidase_M13_N"/>
</dbReference>
<organism evidence="12 13">
    <name type="scientific">Cephus cinctus</name>
    <name type="common">Wheat stem sawfly</name>
    <dbReference type="NCBI Taxonomy" id="211228"/>
    <lineage>
        <taxon>Eukaryota</taxon>
        <taxon>Metazoa</taxon>
        <taxon>Ecdysozoa</taxon>
        <taxon>Arthropoda</taxon>
        <taxon>Hexapoda</taxon>
        <taxon>Insecta</taxon>
        <taxon>Pterygota</taxon>
        <taxon>Neoptera</taxon>
        <taxon>Endopterygota</taxon>
        <taxon>Hymenoptera</taxon>
        <taxon>Cephoidea</taxon>
        <taxon>Cephidae</taxon>
        <taxon>Cephus</taxon>
    </lineage>
</organism>
<dbReference type="GO" id="GO:0046872">
    <property type="term" value="F:metal ion binding"/>
    <property type="evidence" value="ECO:0007669"/>
    <property type="project" value="UniProtKB-KW"/>
</dbReference>
<dbReference type="Pfam" id="PF05649">
    <property type="entry name" value="Peptidase_M13_N"/>
    <property type="match status" value="1"/>
</dbReference>
<gene>
    <name evidence="13" type="primary">LOC107272719</name>
</gene>
<dbReference type="PANTHER" id="PTHR11733">
    <property type="entry name" value="ZINC METALLOPROTEASE FAMILY M13 NEPRILYSIN-RELATED"/>
    <property type="match status" value="1"/>
</dbReference>
<dbReference type="InterPro" id="IPR042089">
    <property type="entry name" value="Peptidase_M13_dom_2"/>
</dbReference>
<protein>
    <submittedName>
        <fullName evidence="13">Neprilysin-4 isoform X1</fullName>
    </submittedName>
</protein>
<dbReference type="CDD" id="cd08662">
    <property type="entry name" value="M13"/>
    <property type="match status" value="1"/>
</dbReference>
<evidence type="ECO:0000256" key="7">
    <source>
        <dbReference type="ARBA" id="ARBA00022833"/>
    </source>
</evidence>
<dbReference type="InterPro" id="IPR018497">
    <property type="entry name" value="Peptidase_M13_C"/>
</dbReference>
<proteinExistence type="inferred from homology"/>
<dbReference type="GO" id="GO:0016485">
    <property type="term" value="P:protein processing"/>
    <property type="evidence" value="ECO:0007669"/>
    <property type="project" value="TreeGrafter"/>
</dbReference>
<dbReference type="GO" id="GO:0004222">
    <property type="term" value="F:metalloendopeptidase activity"/>
    <property type="evidence" value="ECO:0007669"/>
    <property type="project" value="InterPro"/>
</dbReference>
<dbReference type="Gene3D" id="3.40.390.10">
    <property type="entry name" value="Collagenase (Catalytic Domain)"/>
    <property type="match status" value="1"/>
</dbReference>
<evidence type="ECO:0000259" key="11">
    <source>
        <dbReference type="Pfam" id="PF05649"/>
    </source>
</evidence>
<keyword evidence="8" id="KW-0482">Metalloprotease</keyword>
<evidence type="ECO:0000256" key="3">
    <source>
        <dbReference type="ARBA" id="ARBA00007357"/>
    </source>
</evidence>
<keyword evidence="9" id="KW-0812">Transmembrane</keyword>
<dbReference type="InterPro" id="IPR024079">
    <property type="entry name" value="MetalloPept_cat_dom_sf"/>
</dbReference>
<feature type="transmembrane region" description="Helical" evidence="9">
    <location>
        <begin position="63"/>
        <end position="91"/>
    </location>
</feature>
<dbReference type="GO" id="GO:0005886">
    <property type="term" value="C:plasma membrane"/>
    <property type="evidence" value="ECO:0007669"/>
    <property type="project" value="UniProtKB-SubCell"/>
</dbReference>
<name>A0AAJ7W641_CEPCN</name>
<dbReference type="InterPro" id="IPR000718">
    <property type="entry name" value="Peptidase_M13"/>
</dbReference>
<keyword evidence="9" id="KW-1133">Transmembrane helix</keyword>
<evidence type="ECO:0000256" key="6">
    <source>
        <dbReference type="ARBA" id="ARBA00022801"/>
    </source>
</evidence>
<evidence type="ECO:0000313" key="13">
    <source>
        <dbReference type="RefSeq" id="XP_024945786.1"/>
    </source>
</evidence>
<dbReference type="CTD" id="43255"/>
<dbReference type="GeneID" id="107272719"/>
<dbReference type="Pfam" id="PF01431">
    <property type="entry name" value="Peptidase_M13"/>
    <property type="match status" value="1"/>
</dbReference>
<keyword evidence="9" id="KW-0472">Membrane</keyword>
<dbReference type="PANTHER" id="PTHR11733:SF133">
    <property type="entry name" value="PHOSPHATE-REGULATING NEUTRAL ENDOPEPTIDASE PHEX"/>
    <property type="match status" value="1"/>
</dbReference>
<dbReference type="Gene3D" id="1.10.1380.10">
    <property type="entry name" value="Neutral endopeptidase , domain2"/>
    <property type="match status" value="1"/>
</dbReference>
<accession>A0AAJ7W641</accession>
<reference evidence="13" key="1">
    <citation type="submission" date="2025-08" db="UniProtKB">
        <authorList>
            <consortium name="RefSeq"/>
        </authorList>
    </citation>
    <scope>IDENTIFICATION</scope>
</reference>
<evidence type="ECO:0000256" key="1">
    <source>
        <dbReference type="ARBA" id="ARBA00001947"/>
    </source>
</evidence>
<dbReference type="RefSeq" id="XP_024945786.1">
    <property type="nucleotide sequence ID" value="XM_025090018.1"/>
</dbReference>
<keyword evidence="7" id="KW-0862">Zinc</keyword>
<dbReference type="SUPFAM" id="SSF55486">
    <property type="entry name" value="Metalloproteases ('zincins'), catalytic domain"/>
    <property type="match status" value="1"/>
</dbReference>
<comment type="subcellular location">
    <subcellularLocation>
        <location evidence="2">Cell membrane</location>
        <topology evidence="2">Single-pass type II membrane protein</topology>
    </subcellularLocation>
</comment>
<evidence type="ECO:0000256" key="9">
    <source>
        <dbReference type="SAM" id="Phobius"/>
    </source>
</evidence>
<dbReference type="Proteomes" id="UP000694920">
    <property type="component" value="Unplaced"/>
</dbReference>
<evidence type="ECO:0000256" key="5">
    <source>
        <dbReference type="ARBA" id="ARBA00022723"/>
    </source>
</evidence>
<evidence type="ECO:0000256" key="4">
    <source>
        <dbReference type="ARBA" id="ARBA00022670"/>
    </source>
</evidence>
<evidence type="ECO:0000259" key="10">
    <source>
        <dbReference type="Pfam" id="PF01431"/>
    </source>
</evidence>
<keyword evidence="4" id="KW-0645">Protease</keyword>
<keyword evidence="6" id="KW-0378">Hydrolase</keyword>
<evidence type="ECO:0000256" key="8">
    <source>
        <dbReference type="ARBA" id="ARBA00023049"/>
    </source>
</evidence>
<evidence type="ECO:0000256" key="2">
    <source>
        <dbReference type="ARBA" id="ARBA00004401"/>
    </source>
</evidence>
<dbReference type="PRINTS" id="PR00786">
    <property type="entry name" value="NEPRILYSIN"/>
</dbReference>
<keyword evidence="12" id="KW-1185">Reference proteome</keyword>
<comment type="similarity">
    <text evidence="3">Belongs to the peptidase M13 family.</text>
</comment>
<feature type="domain" description="Peptidase M13 N-terminal" evidence="11">
    <location>
        <begin position="124"/>
        <end position="562"/>
    </location>
</feature>
<dbReference type="PROSITE" id="PS51885">
    <property type="entry name" value="NEPRILYSIN"/>
    <property type="match status" value="1"/>
</dbReference>
<dbReference type="AlphaFoldDB" id="A0AAJ7W641"/>